<dbReference type="KEGG" id="sgn:SGRA_4214"/>
<feature type="chain" id="PRO_5003604055" description="Lipoprotein" evidence="1">
    <location>
        <begin position="21"/>
        <end position="198"/>
    </location>
</feature>
<keyword evidence="3" id="KW-1185">Reference proteome</keyword>
<sequence length="198" mass="22759">MRYIVLSLMFLVLSSCNSNIQVEKREPQHLDVDFERILNGLGVEIRTEKPSLVFIEEGAFGDNILGDVCEIKLGQPCSCFYWTSVTRKEENTAFVEIVNEMTGEIFPLYVDSSFTIKLESIERDNFFQSATALKRAYSKKKVGCNNKFIPSTRSTVIFTNSEGEIFIENAMNRHQNEECIHPVLIDLFTKLEKLIKRK</sequence>
<accession>H6L7H8</accession>
<evidence type="ECO:0000313" key="2">
    <source>
        <dbReference type="EMBL" id="AFC26929.1"/>
    </source>
</evidence>
<protein>
    <recommendedName>
        <fullName evidence="4">Lipoprotein</fullName>
    </recommendedName>
</protein>
<reference evidence="2 3" key="1">
    <citation type="journal article" date="2012" name="Stand. Genomic Sci.">
        <title>Complete genome sequencing and analysis of Saprospira grandis str. Lewin, a predatory marine bacterium.</title>
        <authorList>
            <person name="Saw J.H."/>
            <person name="Yuryev A."/>
            <person name="Kanbe M."/>
            <person name="Hou S."/>
            <person name="Young A.G."/>
            <person name="Aizawa S."/>
            <person name="Alam M."/>
        </authorList>
    </citation>
    <scope>NUCLEOTIDE SEQUENCE [LARGE SCALE GENOMIC DNA]</scope>
    <source>
        <strain evidence="2 3">Lewin</strain>
    </source>
</reference>
<dbReference type="Proteomes" id="UP000007519">
    <property type="component" value="Chromosome"/>
</dbReference>
<feature type="signal peptide" evidence="1">
    <location>
        <begin position="1"/>
        <end position="20"/>
    </location>
</feature>
<dbReference type="HOGENOM" id="CLU_1481020_0_0_10"/>
<proteinExistence type="predicted"/>
<gene>
    <name evidence="2" type="ordered locus">SGRA_4214</name>
</gene>
<dbReference type="AlphaFoldDB" id="H6L7H8"/>
<evidence type="ECO:0000256" key="1">
    <source>
        <dbReference type="SAM" id="SignalP"/>
    </source>
</evidence>
<dbReference type="RefSeq" id="WP_015694504.1">
    <property type="nucleotide sequence ID" value="NC_016940.1"/>
</dbReference>
<name>H6L7H8_SAPGL</name>
<organism evidence="2 3">
    <name type="scientific">Saprospira grandis (strain Lewin)</name>
    <dbReference type="NCBI Taxonomy" id="984262"/>
    <lineage>
        <taxon>Bacteria</taxon>
        <taxon>Pseudomonadati</taxon>
        <taxon>Bacteroidota</taxon>
        <taxon>Saprospiria</taxon>
        <taxon>Saprospirales</taxon>
        <taxon>Saprospiraceae</taxon>
        <taxon>Saprospira</taxon>
    </lineage>
</organism>
<evidence type="ECO:0008006" key="4">
    <source>
        <dbReference type="Google" id="ProtNLM"/>
    </source>
</evidence>
<evidence type="ECO:0000313" key="3">
    <source>
        <dbReference type="Proteomes" id="UP000007519"/>
    </source>
</evidence>
<dbReference type="EMBL" id="CP002831">
    <property type="protein sequence ID" value="AFC26929.1"/>
    <property type="molecule type" value="Genomic_DNA"/>
</dbReference>
<dbReference type="STRING" id="984262.SGRA_4214"/>
<dbReference type="PROSITE" id="PS51257">
    <property type="entry name" value="PROKAR_LIPOPROTEIN"/>
    <property type="match status" value="1"/>
</dbReference>
<keyword evidence="1" id="KW-0732">Signal</keyword>